<comment type="caution">
    <text evidence="2">The sequence shown here is derived from an EMBL/GenBank/DDBJ whole genome shotgun (WGS) entry which is preliminary data.</text>
</comment>
<feature type="compositionally biased region" description="Basic residues" evidence="1">
    <location>
        <begin position="138"/>
        <end position="147"/>
    </location>
</feature>
<evidence type="ECO:0008006" key="4">
    <source>
        <dbReference type="Google" id="ProtNLM"/>
    </source>
</evidence>
<gene>
    <name evidence="2" type="ORF">EZS28_020844</name>
</gene>
<protein>
    <recommendedName>
        <fullName evidence="4">EF-hand domain-containing protein</fullName>
    </recommendedName>
</protein>
<evidence type="ECO:0000313" key="3">
    <source>
        <dbReference type="Proteomes" id="UP000324800"/>
    </source>
</evidence>
<proteinExistence type="predicted"/>
<dbReference type="EMBL" id="SNRW01006151">
    <property type="protein sequence ID" value="KAA6383629.1"/>
    <property type="molecule type" value="Genomic_DNA"/>
</dbReference>
<organism evidence="2 3">
    <name type="scientific">Streblomastix strix</name>
    <dbReference type="NCBI Taxonomy" id="222440"/>
    <lineage>
        <taxon>Eukaryota</taxon>
        <taxon>Metamonada</taxon>
        <taxon>Preaxostyla</taxon>
        <taxon>Oxymonadida</taxon>
        <taxon>Streblomastigidae</taxon>
        <taxon>Streblomastix</taxon>
    </lineage>
</organism>
<name>A0A5J4VMT6_9EUKA</name>
<evidence type="ECO:0000256" key="1">
    <source>
        <dbReference type="SAM" id="MobiDB-lite"/>
    </source>
</evidence>
<reference evidence="2 3" key="1">
    <citation type="submission" date="2019-03" db="EMBL/GenBank/DDBJ databases">
        <title>Single cell metagenomics reveals metabolic interactions within the superorganism composed of flagellate Streblomastix strix and complex community of Bacteroidetes bacteria on its surface.</title>
        <authorList>
            <person name="Treitli S.C."/>
            <person name="Kolisko M."/>
            <person name="Husnik F."/>
            <person name="Keeling P."/>
            <person name="Hampl V."/>
        </authorList>
    </citation>
    <scope>NUCLEOTIDE SEQUENCE [LARGE SCALE GENOMIC DNA]</scope>
    <source>
        <strain evidence="2">ST1C</strain>
    </source>
</reference>
<accession>A0A5J4VMT6</accession>
<sequence>MVQIATTESAQPAPEIEPPRERFTVVMKTQLSNMFKLYTKKKTPDQLSLQDAVLAMRAAGFVFCATDVYKLNKEINEGSEVVHLDEFIKIISTIPLAIDEEIEASFDVVEPIEGEIANVDLEKFKQIQPQRPTEDPKKKKKKKKKKPASAESNEVDAKGKKKKNKNGDEDDDEYVLKIPMSRFKDYMPKRVIEPPPVIIMRKKNR</sequence>
<evidence type="ECO:0000313" key="2">
    <source>
        <dbReference type="EMBL" id="KAA6383629.1"/>
    </source>
</evidence>
<dbReference type="AlphaFoldDB" id="A0A5J4VMT6"/>
<feature type="region of interest" description="Disordered" evidence="1">
    <location>
        <begin position="123"/>
        <end position="174"/>
    </location>
</feature>
<dbReference type="Proteomes" id="UP000324800">
    <property type="component" value="Unassembled WGS sequence"/>
</dbReference>